<organism evidence="3 4">
    <name type="scientific">Emiliania huxleyi (strain CCMP1516)</name>
    <dbReference type="NCBI Taxonomy" id="280463"/>
    <lineage>
        <taxon>Eukaryota</taxon>
        <taxon>Haptista</taxon>
        <taxon>Haptophyta</taxon>
        <taxon>Prymnesiophyceae</taxon>
        <taxon>Isochrysidales</taxon>
        <taxon>Noelaerhabdaceae</taxon>
        <taxon>Emiliania</taxon>
    </lineage>
</organism>
<dbReference type="Proteomes" id="UP000013827">
    <property type="component" value="Unassembled WGS sequence"/>
</dbReference>
<dbReference type="EnsemblProtists" id="EOD12379">
    <property type="protein sequence ID" value="EOD12379"/>
    <property type="gene ID" value="EMIHUDRAFT_437349"/>
</dbReference>
<accession>A0A0D3IM94</accession>
<dbReference type="PaxDb" id="2903-EOD12379"/>
<sequence length="355" mass="39158">MPPTRGGRLKPNEPLCDKPTREYIQTRRLSAVAQDAADGDVLSPPETQAPTTRSLGAKPNLARSRSAMGGLSGPTFMDEAKGLSGVSRTLCMSIADVESSPGGLRRFLWPLVLFTLLALTAALMLNALIFWTPAYRYYWEQKRAALLSQNETAALLERYDPDFPPLPEGCQRFDKNSERLTEGVETLLDATFRTPFEVDALPNEPQSLGPGSRLVLDSLVVEEVHHGRWTFGVCWDSPWYQTMPDQLVLRLRRIGITATLSMHITQHVPFHGDVVLSYGSATVVGEGVVFLDEIDLQRLAQPVQACKGRFLFTMQGASFGVGGYSAGIGTVLDSLDVRYSRDEPRGAEMSRDEPR</sequence>
<protein>
    <submittedName>
        <fullName evidence="3">Uncharacterized protein</fullName>
    </submittedName>
</protein>
<dbReference type="KEGG" id="ehx:EMIHUDRAFT_437349"/>
<feature type="transmembrane region" description="Helical" evidence="2">
    <location>
        <begin position="107"/>
        <end position="131"/>
    </location>
</feature>
<reference evidence="4" key="1">
    <citation type="journal article" date="2013" name="Nature">
        <title>Pan genome of the phytoplankton Emiliania underpins its global distribution.</title>
        <authorList>
            <person name="Read B.A."/>
            <person name="Kegel J."/>
            <person name="Klute M.J."/>
            <person name="Kuo A."/>
            <person name="Lefebvre S.C."/>
            <person name="Maumus F."/>
            <person name="Mayer C."/>
            <person name="Miller J."/>
            <person name="Monier A."/>
            <person name="Salamov A."/>
            <person name="Young J."/>
            <person name="Aguilar M."/>
            <person name="Claverie J.M."/>
            <person name="Frickenhaus S."/>
            <person name="Gonzalez K."/>
            <person name="Herman E.K."/>
            <person name="Lin Y.C."/>
            <person name="Napier J."/>
            <person name="Ogata H."/>
            <person name="Sarno A.F."/>
            <person name="Shmutz J."/>
            <person name="Schroeder D."/>
            <person name="de Vargas C."/>
            <person name="Verret F."/>
            <person name="von Dassow P."/>
            <person name="Valentin K."/>
            <person name="Van de Peer Y."/>
            <person name="Wheeler G."/>
            <person name="Dacks J.B."/>
            <person name="Delwiche C.F."/>
            <person name="Dyhrman S.T."/>
            <person name="Glockner G."/>
            <person name="John U."/>
            <person name="Richards T."/>
            <person name="Worden A.Z."/>
            <person name="Zhang X."/>
            <person name="Grigoriev I.V."/>
            <person name="Allen A.E."/>
            <person name="Bidle K."/>
            <person name="Borodovsky M."/>
            <person name="Bowler C."/>
            <person name="Brownlee C."/>
            <person name="Cock J.M."/>
            <person name="Elias M."/>
            <person name="Gladyshev V.N."/>
            <person name="Groth M."/>
            <person name="Guda C."/>
            <person name="Hadaegh A."/>
            <person name="Iglesias-Rodriguez M.D."/>
            <person name="Jenkins J."/>
            <person name="Jones B.M."/>
            <person name="Lawson T."/>
            <person name="Leese F."/>
            <person name="Lindquist E."/>
            <person name="Lobanov A."/>
            <person name="Lomsadze A."/>
            <person name="Malik S.B."/>
            <person name="Marsh M.E."/>
            <person name="Mackinder L."/>
            <person name="Mock T."/>
            <person name="Mueller-Roeber B."/>
            <person name="Pagarete A."/>
            <person name="Parker M."/>
            <person name="Probert I."/>
            <person name="Quesneville H."/>
            <person name="Raines C."/>
            <person name="Rensing S.A."/>
            <person name="Riano-Pachon D.M."/>
            <person name="Richier S."/>
            <person name="Rokitta S."/>
            <person name="Shiraiwa Y."/>
            <person name="Soanes D.M."/>
            <person name="van der Giezen M."/>
            <person name="Wahlund T.M."/>
            <person name="Williams B."/>
            <person name="Wilson W."/>
            <person name="Wolfe G."/>
            <person name="Wurch L.L."/>
        </authorList>
    </citation>
    <scope>NUCLEOTIDE SEQUENCE</scope>
</reference>
<keyword evidence="2" id="KW-0472">Membrane</keyword>
<dbReference type="AlphaFoldDB" id="A0A0D3IM94"/>
<reference evidence="3" key="2">
    <citation type="submission" date="2024-10" db="UniProtKB">
        <authorList>
            <consortium name="EnsemblProtists"/>
        </authorList>
    </citation>
    <scope>IDENTIFICATION</scope>
</reference>
<evidence type="ECO:0000256" key="2">
    <source>
        <dbReference type="SAM" id="Phobius"/>
    </source>
</evidence>
<keyword evidence="2" id="KW-0812">Transmembrane</keyword>
<evidence type="ECO:0000313" key="4">
    <source>
        <dbReference type="Proteomes" id="UP000013827"/>
    </source>
</evidence>
<name>A0A0D3IM94_EMIH1</name>
<evidence type="ECO:0000313" key="3">
    <source>
        <dbReference type="EnsemblProtists" id="EOD12379"/>
    </source>
</evidence>
<feature type="region of interest" description="Disordered" evidence="1">
    <location>
        <begin position="33"/>
        <end position="58"/>
    </location>
</feature>
<dbReference type="HOGENOM" id="CLU_066983_0_0_1"/>
<feature type="region of interest" description="Disordered" evidence="1">
    <location>
        <begin position="1"/>
        <end position="20"/>
    </location>
</feature>
<keyword evidence="4" id="KW-1185">Reference proteome</keyword>
<feature type="compositionally biased region" description="Polar residues" evidence="1">
    <location>
        <begin position="45"/>
        <end position="54"/>
    </location>
</feature>
<proteinExistence type="predicted"/>
<keyword evidence="2" id="KW-1133">Transmembrane helix</keyword>
<dbReference type="RefSeq" id="XP_005764808.1">
    <property type="nucleotide sequence ID" value="XM_005764751.1"/>
</dbReference>
<dbReference type="GeneID" id="17258574"/>
<evidence type="ECO:0000256" key="1">
    <source>
        <dbReference type="SAM" id="MobiDB-lite"/>
    </source>
</evidence>